<reference evidence="7" key="2">
    <citation type="submission" date="2024-03" db="EMBL/GenBank/DDBJ databases">
        <authorList>
            <person name="Bromfield E.S.P."/>
            <person name="Cloutier S."/>
        </authorList>
    </citation>
    <scope>NUCLEOTIDE SEQUENCE</scope>
    <source>
        <strain evidence="7">5S5</strain>
    </source>
</reference>
<dbReference type="InterPro" id="IPR020946">
    <property type="entry name" value="Flavin_mOase-like"/>
</dbReference>
<keyword evidence="4" id="KW-0274">FAD</keyword>
<reference evidence="7" key="1">
    <citation type="journal article" date="2021" name="Int. J. Syst. Evol. Microbiol.">
        <title>Bradyrhizobium septentrionale sp. nov. (sv. septentrionale) and Bradyrhizobium quebecense sp. nov. (sv. septentrionale) associated with legumes native to Canada possess rearranged symbiosis genes and numerous insertion sequences.</title>
        <authorList>
            <person name="Bromfield E.S.P."/>
            <person name="Cloutier S."/>
        </authorList>
    </citation>
    <scope>NUCLEOTIDE SEQUENCE</scope>
    <source>
        <strain evidence="7">5S5</strain>
    </source>
</reference>
<dbReference type="EMBL" id="CP147711">
    <property type="protein sequence ID" value="WXC81550.1"/>
    <property type="molecule type" value="Genomic_DNA"/>
</dbReference>
<dbReference type="RefSeq" id="WP_224496541.1">
    <property type="nucleotide sequence ID" value="NZ_CP088285.1"/>
</dbReference>
<proteinExistence type="inferred from homology"/>
<sequence>METNQYCGENKEMVNQYDVLIIGAGVSGIGMACQLAAQCPGKRIGILERRKSIGGTWDLFRYPGVRSDSDMLTYGFSFRPWTSTTVFADGPSIKSYLTETARERGIDKKIRFSLRISRCEWTNSEQRWTVTAVDEDSGEAHQFTSNFLIAATGYYNHDQGYLPSFPNVERFKGQCIHPQQWPEGLDYKGKRVVVVGSGATAVTIVPAMAPDAAHVTMLQRSPSYLFSFPGYDGSSAALNRVLPNRWTYALLRRRNIWLQRFIYKGCRRFPRLARKLLLGATRRRLGPDFDMSHFSPDYQPWDERLCVVPDGDLLKALRDGKASVVTDHIETFTERGIALKSGREIEVDIVVTATGLQLQTLGGIELKIDGKVTRLNERMTYKGVLLEDTPNFAYLIGYTNASWTLKLDMATDYVCRLLKEMDRRRVGSVTPRAASGELQDDGILDSVRAGYIQRGGGALPRQGRDVPWRVFHNYEWDRAMFRKPIEDPALEWMRPAALTFIRKDKTPGASKQRVA</sequence>
<dbReference type="EC" id="1.14.13.-" evidence="7"/>
<keyword evidence="5 7" id="KW-0560">Oxidoreductase</keyword>
<keyword evidence="8" id="KW-1185">Reference proteome</keyword>
<name>A0ABZ2P3I8_9BRAD</name>
<dbReference type="Gene3D" id="3.50.50.60">
    <property type="entry name" value="FAD/NAD(P)-binding domain"/>
    <property type="match status" value="3"/>
</dbReference>
<dbReference type="PANTHER" id="PTHR43872:SF1">
    <property type="entry name" value="MONOOXYGENASE, PUTATIVE (AFU_ORTHOLOGUE AFUA_8G02570)-RELATED"/>
    <property type="match status" value="1"/>
</dbReference>
<evidence type="ECO:0000256" key="3">
    <source>
        <dbReference type="ARBA" id="ARBA00022630"/>
    </source>
</evidence>
<comment type="similarity">
    <text evidence="2">Belongs to the FAD-binding monooxygenase family.</text>
</comment>
<dbReference type="SUPFAM" id="SSF51905">
    <property type="entry name" value="FAD/NAD(P)-binding domain"/>
    <property type="match status" value="1"/>
</dbReference>
<keyword evidence="3" id="KW-0285">Flavoprotein</keyword>
<evidence type="ECO:0000313" key="7">
    <source>
        <dbReference type="EMBL" id="WXC81550.1"/>
    </source>
</evidence>
<evidence type="ECO:0000256" key="4">
    <source>
        <dbReference type="ARBA" id="ARBA00022827"/>
    </source>
</evidence>
<dbReference type="GO" id="GO:0016491">
    <property type="term" value="F:oxidoreductase activity"/>
    <property type="evidence" value="ECO:0007669"/>
    <property type="project" value="UniProtKB-KW"/>
</dbReference>
<evidence type="ECO:0000256" key="2">
    <source>
        <dbReference type="ARBA" id="ARBA00010139"/>
    </source>
</evidence>
<organism evidence="7 8">
    <name type="scientific">Bradyrhizobium septentrionale</name>
    <dbReference type="NCBI Taxonomy" id="1404411"/>
    <lineage>
        <taxon>Bacteria</taxon>
        <taxon>Pseudomonadati</taxon>
        <taxon>Pseudomonadota</taxon>
        <taxon>Alphaproteobacteria</taxon>
        <taxon>Hyphomicrobiales</taxon>
        <taxon>Nitrobacteraceae</taxon>
        <taxon>Bradyrhizobium</taxon>
    </lineage>
</organism>
<evidence type="ECO:0000313" key="8">
    <source>
        <dbReference type="Proteomes" id="UP001432046"/>
    </source>
</evidence>
<dbReference type="Pfam" id="PF00743">
    <property type="entry name" value="FMO-like"/>
    <property type="match status" value="1"/>
</dbReference>
<protein>
    <submittedName>
        <fullName evidence="7">NAD(P)/FAD-dependent oxidoreductase</fullName>
        <ecNumber evidence="7">1.14.13.-</ecNumber>
    </submittedName>
</protein>
<accession>A0ABZ2P3I8</accession>
<gene>
    <name evidence="7" type="ORF">WDK88_07980</name>
</gene>
<dbReference type="Proteomes" id="UP001432046">
    <property type="component" value="Chromosome"/>
</dbReference>
<comment type="cofactor">
    <cofactor evidence="1">
        <name>FAD</name>
        <dbReference type="ChEBI" id="CHEBI:57692"/>
    </cofactor>
</comment>
<dbReference type="InterPro" id="IPR036188">
    <property type="entry name" value="FAD/NAD-bd_sf"/>
</dbReference>
<evidence type="ECO:0000256" key="5">
    <source>
        <dbReference type="ARBA" id="ARBA00023002"/>
    </source>
</evidence>
<evidence type="ECO:0000256" key="1">
    <source>
        <dbReference type="ARBA" id="ARBA00001974"/>
    </source>
</evidence>
<dbReference type="PANTHER" id="PTHR43872">
    <property type="entry name" value="MONOOXYGENASE, PUTATIVE (AFU_ORTHOLOGUE AFUA_8G02570)-RELATED"/>
    <property type="match status" value="1"/>
</dbReference>
<dbReference type="InterPro" id="IPR051820">
    <property type="entry name" value="FAD-binding_MO"/>
</dbReference>
<evidence type="ECO:0000256" key="6">
    <source>
        <dbReference type="ARBA" id="ARBA00023033"/>
    </source>
</evidence>
<keyword evidence="6" id="KW-0503">Monooxygenase</keyword>